<keyword evidence="2" id="KW-1185">Reference proteome</keyword>
<protein>
    <recommendedName>
        <fullName evidence="3">Surface antigen BspA-like</fullName>
    </recommendedName>
</protein>
<dbReference type="PANTHER" id="PTHR45661">
    <property type="entry name" value="SURFACE ANTIGEN"/>
    <property type="match status" value="1"/>
</dbReference>
<dbReference type="Pfam" id="PF13306">
    <property type="entry name" value="LRR_5"/>
    <property type="match status" value="1"/>
</dbReference>
<accession>A0ABR2GVD3</accession>
<reference evidence="1 2" key="1">
    <citation type="submission" date="2024-04" db="EMBL/GenBank/DDBJ databases">
        <title>Tritrichomonas musculus Genome.</title>
        <authorList>
            <person name="Alves-Ferreira E."/>
            <person name="Grigg M."/>
            <person name="Lorenzi H."/>
            <person name="Galac M."/>
        </authorList>
    </citation>
    <scope>NUCLEOTIDE SEQUENCE [LARGE SCALE GENOMIC DNA]</scope>
    <source>
        <strain evidence="1 2">EAF2021</strain>
    </source>
</reference>
<dbReference type="InterPro" id="IPR026906">
    <property type="entry name" value="LRR_5"/>
</dbReference>
<evidence type="ECO:0000313" key="2">
    <source>
        <dbReference type="Proteomes" id="UP001470230"/>
    </source>
</evidence>
<organism evidence="1 2">
    <name type="scientific">Tritrichomonas musculus</name>
    <dbReference type="NCBI Taxonomy" id="1915356"/>
    <lineage>
        <taxon>Eukaryota</taxon>
        <taxon>Metamonada</taxon>
        <taxon>Parabasalia</taxon>
        <taxon>Tritrichomonadida</taxon>
        <taxon>Tritrichomonadidae</taxon>
        <taxon>Tritrichomonas</taxon>
    </lineage>
</organism>
<dbReference type="PANTHER" id="PTHR45661:SF3">
    <property type="entry name" value="IG-LIKE DOMAIN-CONTAINING PROTEIN"/>
    <property type="match status" value="1"/>
</dbReference>
<dbReference type="Gene3D" id="3.80.10.10">
    <property type="entry name" value="Ribonuclease Inhibitor"/>
    <property type="match status" value="1"/>
</dbReference>
<evidence type="ECO:0008006" key="3">
    <source>
        <dbReference type="Google" id="ProtNLM"/>
    </source>
</evidence>
<comment type="caution">
    <text evidence="1">The sequence shown here is derived from an EMBL/GenBank/DDBJ whole genome shotgun (WGS) entry which is preliminary data.</text>
</comment>
<dbReference type="EMBL" id="JAPFFF010000057">
    <property type="protein sequence ID" value="KAK8837894.1"/>
    <property type="molecule type" value="Genomic_DNA"/>
</dbReference>
<dbReference type="Proteomes" id="UP001470230">
    <property type="component" value="Unassembled WGS sequence"/>
</dbReference>
<proteinExistence type="predicted"/>
<dbReference type="InterPro" id="IPR032675">
    <property type="entry name" value="LRR_dom_sf"/>
</dbReference>
<dbReference type="SUPFAM" id="SSF52058">
    <property type="entry name" value="L domain-like"/>
    <property type="match status" value="1"/>
</dbReference>
<sequence>MYKNQEFIITTIGANSFKSSPIQSIIFPPDSEIQIIGEYAFAQSGIEVFFLPANVMQIENYAFFKCNNLKSVVSPSFSKLTSISQFLFSKTSIENIFIPLHVKVIGAGAFYSCKHLARIDIGANSELEAIENSSFYQL</sequence>
<dbReference type="InterPro" id="IPR053139">
    <property type="entry name" value="Surface_bspA-like"/>
</dbReference>
<name>A0ABR2GVD3_9EUKA</name>
<evidence type="ECO:0000313" key="1">
    <source>
        <dbReference type="EMBL" id="KAK8837894.1"/>
    </source>
</evidence>
<gene>
    <name evidence="1" type="ORF">M9Y10_035835</name>
</gene>